<dbReference type="CDD" id="cd10747">
    <property type="entry name" value="DnaJ_C"/>
    <property type="match status" value="1"/>
</dbReference>
<dbReference type="SUPFAM" id="SSF46565">
    <property type="entry name" value="Chaperone J-domain"/>
    <property type="match status" value="1"/>
</dbReference>
<evidence type="ECO:0000259" key="2">
    <source>
        <dbReference type="PROSITE" id="PS50076"/>
    </source>
</evidence>
<dbReference type="PRINTS" id="PR00625">
    <property type="entry name" value="JDOMAIN"/>
</dbReference>
<dbReference type="GO" id="GO:0051082">
    <property type="term" value="F:unfolded protein binding"/>
    <property type="evidence" value="ECO:0007669"/>
    <property type="project" value="InterPro"/>
</dbReference>
<evidence type="ECO:0000256" key="1">
    <source>
        <dbReference type="ARBA" id="ARBA00023186"/>
    </source>
</evidence>
<dbReference type="InterPro" id="IPR002939">
    <property type="entry name" value="DnaJ_C"/>
</dbReference>
<dbReference type="InterPro" id="IPR018253">
    <property type="entry name" value="DnaJ_domain_CS"/>
</dbReference>
<proteinExistence type="predicted"/>
<name>A0A6C0HTW5_9ZZZZ</name>
<dbReference type="SUPFAM" id="SSF49493">
    <property type="entry name" value="HSP40/DnaJ peptide-binding domain"/>
    <property type="match status" value="2"/>
</dbReference>
<dbReference type="EMBL" id="MN740010">
    <property type="protein sequence ID" value="QHT83576.1"/>
    <property type="molecule type" value="Genomic_DNA"/>
</dbReference>
<accession>A0A6C0HTW5</accession>
<sequence length="324" mass="36103">MPNFYDVLGISSDADDTEIKKAYRKLSLLHHPDRNQDSDTTEKFQEINEAFDTLSDPGKKNEYDMQLKFGNGSNNMEQDMSDIHNIFNMMFGGGGGGGFPGMPGMHGMHGMPGGVSFGGMPGVRIFHSGGGGGHGVNFHTEMFHSFNRPEPINQSIEITLEQSYHGCAVQINIDRINVLNNIQSTENEVFTLNIPKGIDNNEIIVIREKGHNINNQVKGEVRIKVNVKNSTEFTRQGMDLHLSKKITLKESLCGFTFEFDHLNGKRICMNNNTGNNVIKPGSKKIINGLGMMKDETVGNMIIEFDVKFPDTMTDEQKESLRTIL</sequence>
<dbReference type="PANTHER" id="PTHR24078">
    <property type="entry name" value="DNAJ HOMOLOG SUBFAMILY C MEMBER"/>
    <property type="match status" value="1"/>
</dbReference>
<dbReference type="PANTHER" id="PTHR24078:SF553">
    <property type="entry name" value="DNAJ HOMOLOG SUBFAMILY B MEMBER 5"/>
    <property type="match status" value="1"/>
</dbReference>
<keyword evidence="1" id="KW-0143">Chaperone</keyword>
<dbReference type="CDD" id="cd06257">
    <property type="entry name" value="DnaJ"/>
    <property type="match status" value="1"/>
</dbReference>
<dbReference type="InterPro" id="IPR051339">
    <property type="entry name" value="DnaJ_subfamily_B"/>
</dbReference>
<dbReference type="InterPro" id="IPR001623">
    <property type="entry name" value="DnaJ_domain"/>
</dbReference>
<dbReference type="PROSITE" id="PS00636">
    <property type="entry name" value="DNAJ_1"/>
    <property type="match status" value="1"/>
</dbReference>
<dbReference type="GO" id="GO:0005829">
    <property type="term" value="C:cytosol"/>
    <property type="evidence" value="ECO:0007669"/>
    <property type="project" value="TreeGrafter"/>
</dbReference>
<dbReference type="AlphaFoldDB" id="A0A6C0HTW5"/>
<dbReference type="Pfam" id="PF00226">
    <property type="entry name" value="DnaJ"/>
    <property type="match status" value="1"/>
</dbReference>
<protein>
    <recommendedName>
        <fullName evidence="2">J domain-containing protein</fullName>
    </recommendedName>
</protein>
<dbReference type="GO" id="GO:0051087">
    <property type="term" value="F:protein-folding chaperone binding"/>
    <property type="evidence" value="ECO:0007669"/>
    <property type="project" value="TreeGrafter"/>
</dbReference>
<dbReference type="PROSITE" id="PS50076">
    <property type="entry name" value="DNAJ_2"/>
    <property type="match status" value="1"/>
</dbReference>
<dbReference type="FunFam" id="2.60.260.20:FF:000013">
    <property type="entry name" value="DnaJ subfamily B member 11"/>
    <property type="match status" value="1"/>
</dbReference>
<dbReference type="Gene3D" id="2.60.260.20">
    <property type="entry name" value="Urease metallochaperone UreE, N-terminal domain"/>
    <property type="match status" value="2"/>
</dbReference>
<feature type="domain" description="J" evidence="2">
    <location>
        <begin position="3"/>
        <end position="67"/>
    </location>
</feature>
<dbReference type="Gene3D" id="1.10.287.110">
    <property type="entry name" value="DnaJ domain"/>
    <property type="match status" value="1"/>
</dbReference>
<dbReference type="InterPro" id="IPR008971">
    <property type="entry name" value="HSP40/DnaJ_pept-bd"/>
</dbReference>
<reference evidence="3" key="1">
    <citation type="journal article" date="2020" name="Nature">
        <title>Giant virus diversity and host interactions through global metagenomics.</title>
        <authorList>
            <person name="Schulz F."/>
            <person name="Roux S."/>
            <person name="Paez-Espino D."/>
            <person name="Jungbluth S."/>
            <person name="Walsh D.A."/>
            <person name="Denef V.J."/>
            <person name="McMahon K.D."/>
            <person name="Konstantinidis K.T."/>
            <person name="Eloe-Fadrosh E.A."/>
            <person name="Kyrpides N.C."/>
            <person name="Woyke T."/>
        </authorList>
    </citation>
    <scope>NUCLEOTIDE SEQUENCE</scope>
    <source>
        <strain evidence="3">GVMAG-M-3300023184-168</strain>
    </source>
</reference>
<evidence type="ECO:0000313" key="3">
    <source>
        <dbReference type="EMBL" id="QHT83576.1"/>
    </source>
</evidence>
<dbReference type="SMART" id="SM00271">
    <property type="entry name" value="DnaJ"/>
    <property type="match status" value="1"/>
</dbReference>
<organism evidence="3">
    <name type="scientific">viral metagenome</name>
    <dbReference type="NCBI Taxonomy" id="1070528"/>
    <lineage>
        <taxon>unclassified sequences</taxon>
        <taxon>metagenomes</taxon>
        <taxon>organismal metagenomes</taxon>
    </lineage>
</organism>
<dbReference type="GO" id="GO:0006457">
    <property type="term" value="P:protein folding"/>
    <property type="evidence" value="ECO:0007669"/>
    <property type="project" value="InterPro"/>
</dbReference>
<dbReference type="InterPro" id="IPR036869">
    <property type="entry name" value="J_dom_sf"/>
</dbReference>
<dbReference type="Pfam" id="PF01556">
    <property type="entry name" value="DnaJ_C"/>
    <property type="match status" value="1"/>
</dbReference>